<dbReference type="OrthoDB" id="8999at2157"/>
<dbReference type="GO" id="GO:0140078">
    <property type="term" value="F:class I DNA-(apurinic or apyrimidinic site) endonuclease activity"/>
    <property type="evidence" value="ECO:0007669"/>
    <property type="project" value="UniProtKB-EC"/>
</dbReference>
<evidence type="ECO:0000256" key="1">
    <source>
        <dbReference type="ARBA" id="ARBA00001946"/>
    </source>
</evidence>
<dbReference type="SMART" id="SM00278">
    <property type="entry name" value="HhH1"/>
    <property type="match status" value="3"/>
</dbReference>
<keyword evidence="22" id="KW-0175">Coiled coil</keyword>
<dbReference type="Pfam" id="PF14791">
    <property type="entry name" value="DNA_pol_B_thumb"/>
    <property type="match status" value="1"/>
</dbReference>
<keyword evidence="15" id="KW-0234">DNA repair</keyword>
<evidence type="ECO:0000256" key="19">
    <source>
        <dbReference type="ARBA" id="ARBA00044678"/>
    </source>
</evidence>
<evidence type="ECO:0000256" key="11">
    <source>
        <dbReference type="ARBA" id="ARBA00022763"/>
    </source>
</evidence>
<feature type="domain" description="Polymerase/histidinol phosphatase N-terminal" evidence="24">
    <location>
        <begin position="350"/>
        <end position="431"/>
    </location>
</feature>
<dbReference type="PRINTS" id="PR00870">
    <property type="entry name" value="DNAPOLXBETA"/>
</dbReference>
<dbReference type="SUPFAM" id="SSF89550">
    <property type="entry name" value="PHP domain-like"/>
    <property type="match status" value="1"/>
</dbReference>
<dbReference type="PANTHER" id="PTHR36928:SF1">
    <property type="entry name" value="PHOSPHATASE YCDX-RELATED"/>
    <property type="match status" value="1"/>
</dbReference>
<evidence type="ECO:0000256" key="20">
    <source>
        <dbReference type="ARBA" id="ARBA00045548"/>
    </source>
</evidence>
<dbReference type="CDD" id="cd07436">
    <property type="entry name" value="PHP_PolX"/>
    <property type="match status" value="1"/>
</dbReference>
<dbReference type="InterPro" id="IPR003583">
    <property type="entry name" value="Hlx-hairpin-Hlx_DNA-bd_motif"/>
</dbReference>
<feature type="coiled-coil region" evidence="22">
    <location>
        <begin position="395"/>
        <end position="422"/>
    </location>
</feature>
<dbReference type="GO" id="GO:0005829">
    <property type="term" value="C:cytosol"/>
    <property type="evidence" value="ECO:0007669"/>
    <property type="project" value="TreeGrafter"/>
</dbReference>
<evidence type="ECO:0000259" key="25">
    <source>
        <dbReference type="SMART" id="SM00483"/>
    </source>
</evidence>
<evidence type="ECO:0000256" key="5">
    <source>
        <dbReference type="ARBA" id="ARBA00020020"/>
    </source>
</evidence>
<evidence type="ECO:0000313" key="27">
    <source>
        <dbReference type="Proteomes" id="UP000002071"/>
    </source>
</evidence>
<evidence type="ECO:0000256" key="2">
    <source>
        <dbReference type="ARBA" id="ARBA00004496"/>
    </source>
</evidence>
<keyword evidence="7" id="KW-0237">DNA synthesis</keyword>
<dbReference type="PANTHER" id="PTHR36928">
    <property type="entry name" value="PHOSPHATASE YCDX-RELATED"/>
    <property type="match status" value="1"/>
</dbReference>
<evidence type="ECO:0000256" key="3">
    <source>
        <dbReference type="ARBA" id="ARBA00012417"/>
    </source>
</evidence>
<comment type="function">
    <text evidence="20">Repair polymerase that plays a key role in base-excision repair. During this process, the damaged base is excised by specific DNA glycosylases, the DNA backbone is nicked at the abasic site by an apurinic/apyrimidic (AP) endonuclease, and POLB removes 5'-deoxyribose-phosphate from the preincised AP site acting as a 5'-deoxyribose-phosphate lyase (5'-dRP lyase); through its DNA polymerase activity, it adds one nucleotide to the 3' end of the arising single-nucleotide gap. Conducts 'gap-filling' DNA synthesis in a stepwise distributive fashion rather than in a processive fashion as for other DNA polymerases. It is also able to cleave sugar-phosphate bonds 3' to an intact AP site, acting as an AP lyase.</text>
</comment>
<dbReference type="InterPro" id="IPR016195">
    <property type="entry name" value="Pol/histidinol_Pase-like"/>
</dbReference>
<keyword evidence="12" id="KW-0832">Ubl conjugation</keyword>
<dbReference type="EMBL" id="CP001687">
    <property type="protein sequence ID" value="ACV12613.1"/>
    <property type="molecule type" value="Genomic_DNA"/>
</dbReference>
<dbReference type="EC" id="4.2.99.18" evidence="4"/>
<organism evidence="26 27">
    <name type="scientific">Halorhabdus utahensis (strain DSM 12940 / JCM 11049 / AX-2)</name>
    <dbReference type="NCBI Taxonomy" id="519442"/>
    <lineage>
        <taxon>Archaea</taxon>
        <taxon>Methanobacteriati</taxon>
        <taxon>Methanobacteriota</taxon>
        <taxon>Stenosarchaea group</taxon>
        <taxon>Halobacteria</taxon>
        <taxon>Halobacteriales</taxon>
        <taxon>Haloarculaceae</taxon>
        <taxon>Halorhabdus</taxon>
    </lineage>
</organism>
<gene>
    <name evidence="26" type="ordered locus">Huta_2447</name>
</gene>
<sequence length="580" mass="62471">MTSNAELAARLEEFADLLDAKDVEYKPRAYRRAAENVAEYPGDVVDLAEDGVEAVQEIDRVGEAIADKLVEYVETGAIEELEDLRAELPVEMDALTSVEGVGPKTVGTLYEALGIQTLDDLEAAAEAGEIQNVSGFGAKTEQNILDGIDFAREAHERQLLGEARPRGERVREYLRAVEAVQQCELGGSLRRWKPTIGDVDALVASTEGPAVVEAFTDWDGADRVIEAGEGKASLRADGVRIDLRVVDPAEFGAALQYFTGSKDHNVDLRNRAIDRDLKLNEYGVFDISAVEGEVDDQRAGERVAGESEAEVYEALDLPWIPPELRENRGEIAAADAGALPELIETAEIRGDLHVHTEWSDGNNTIEEMAAAAAERGDEYVCITDHATGPGMVGGVGLTDDELREQREAIEAVEDERDDITVLTGVEANIDTDGGISVGDKVLETLDLVVASPHAGLDGDGTDRLIEAARHPAVDVIGHPTGRQLNRRPGLDVDVSAVAEVAAEHDTALEVNANPHRLDLEGSQVKRAIDAGATIAIDTDAHRPEALDYRRFGVHTARRGWAEDANVLNARSAAGLHDFLG</sequence>
<comment type="cofactor">
    <cofactor evidence="1">
        <name>Mg(2+)</name>
        <dbReference type="ChEBI" id="CHEBI:18420"/>
    </cofactor>
</comment>
<evidence type="ECO:0000256" key="6">
    <source>
        <dbReference type="ARBA" id="ARBA00022481"/>
    </source>
</evidence>
<dbReference type="InterPro" id="IPR010996">
    <property type="entry name" value="HHH_MUS81"/>
</dbReference>
<evidence type="ECO:0000259" key="24">
    <source>
        <dbReference type="SMART" id="SM00481"/>
    </source>
</evidence>
<dbReference type="SMART" id="SM00483">
    <property type="entry name" value="POLXc"/>
    <property type="match status" value="1"/>
</dbReference>
<dbReference type="Gene3D" id="3.30.210.10">
    <property type="entry name" value="DNA polymerase, thumb domain"/>
    <property type="match status" value="1"/>
</dbReference>
<evidence type="ECO:0000259" key="23">
    <source>
        <dbReference type="SMART" id="SM00278"/>
    </source>
</evidence>
<dbReference type="STRING" id="519442.Huta_2447"/>
<proteinExistence type="predicted"/>
<reference evidence="26 27" key="1">
    <citation type="journal article" date="2009" name="Stand. Genomic Sci.">
        <title>Complete genome sequence of Halorhabdus utahensis type strain (AX-2).</title>
        <authorList>
            <person name="Anderson I."/>
            <person name="Tindall B.J."/>
            <person name="Pomrenke H."/>
            <person name="Goker M."/>
            <person name="Lapidus A."/>
            <person name="Nolan M."/>
            <person name="Copeland A."/>
            <person name="Glavina Del Rio T."/>
            <person name="Chen F."/>
            <person name="Tice H."/>
            <person name="Cheng J.F."/>
            <person name="Lucas S."/>
            <person name="Chertkov O."/>
            <person name="Bruce D."/>
            <person name="Brettin T."/>
            <person name="Detter J.C."/>
            <person name="Han C."/>
            <person name="Goodwin L."/>
            <person name="Land M."/>
            <person name="Hauser L."/>
            <person name="Chang Y.J."/>
            <person name="Jeffries C.D."/>
            <person name="Pitluck S."/>
            <person name="Pati A."/>
            <person name="Mavromatis K."/>
            <person name="Ivanova N."/>
            <person name="Ovchinnikova G."/>
            <person name="Chen A."/>
            <person name="Palaniappan K."/>
            <person name="Chain P."/>
            <person name="Rohde M."/>
            <person name="Bristow J."/>
            <person name="Eisen J.A."/>
            <person name="Markowitz V."/>
            <person name="Hugenholtz P."/>
            <person name="Kyrpides N.C."/>
            <person name="Klenk H.P."/>
        </authorList>
    </citation>
    <scope>NUCLEOTIDE SEQUENCE [LARGE SCALE GENOMIC DNA]</scope>
    <source>
        <strain evidence="27">DSM 12940 / JCM 11049 / AX-2</strain>
    </source>
</reference>
<evidence type="ECO:0000256" key="4">
    <source>
        <dbReference type="ARBA" id="ARBA00012720"/>
    </source>
</evidence>
<feature type="domain" description="Helix-hairpin-helix DNA-binding motif class 1" evidence="23">
    <location>
        <begin position="128"/>
        <end position="147"/>
    </location>
</feature>
<evidence type="ECO:0000256" key="21">
    <source>
        <dbReference type="ARBA" id="ARBA00049244"/>
    </source>
</evidence>
<evidence type="ECO:0000256" key="15">
    <source>
        <dbReference type="ARBA" id="ARBA00023204"/>
    </source>
</evidence>
<protein>
    <recommendedName>
        <fullName evidence="5">DNA polymerase beta</fullName>
        <ecNumber evidence="3">2.7.7.7</ecNumber>
        <ecNumber evidence="4">4.2.99.18</ecNumber>
    </recommendedName>
    <alternativeName>
        <fullName evidence="16">5'-deoxyribose-phosphate lyase</fullName>
    </alternativeName>
    <alternativeName>
        <fullName evidence="17">AP lyase</fullName>
    </alternativeName>
</protein>
<evidence type="ECO:0000256" key="16">
    <source>
        <dbReference type="ARBA" id="ARBA00035717"/>
    </source>
</evidence>
<evidence type="ECO:0000256" key="10">
    <source>
        <dbReference type="ARBA" id="ARBA00022705"/>
    </source>
</evidence>
<evidence type="ECO:0000256" key="13">
    <source>
        <dbReference type="ARBA" id="ARBA00022932"/>
    </source>
</evidence>
<name>C7NMH4_HALUD</name>
<keyword evidence="27" id="KW-1185">Reference proteome</keyword>
<dbReference type="InterPro" id="IPR027421">
    <property type="entry name" value="DNA_pol_lamdba_lyase_dom_sf"/>
</dbReference>
<feature type="domain" description="Helix-hairpin-helix DNA-binding motif class 1" evidence="23">
    <location>
        <begin position="93"/>
        <end position="112"/>
    </location>
</feature>
<evidence type="ECO:0000256" key="8">
    <source>
        <dbReference type="ARBA" id="ARBA00022679"/>
    </source>
</evidence>
<dbReference type="RefSeq" id="WP_015790179.1">
    <property type="nucleotide sequence ID" value="NC_013158.1"/>
</dbReference>
<dbReference type="Gene3D" id="3.30.460.10">
    <property type="entry name" value="Beta Polymerase, domain 2"/>
    <property type="match status" value="1"/>
</dbReference>
<keyword evidence="13" id="KW-0239">DNA-directed DNA polymerase</keyword>
<evidence type="ECO:0000256" key="9">
    <source>
        <dbReference type="ARBA" id="ARBA00022695"/>
    </source>
</evidence>
<dbReference type="AlphaFoldDB" id="C7NMH4"/>
<dbReference type="InterPro" id="IPR004013">
    <property type="entry name" value="PHP_dom"/>
</dbReference>
<dbReference type="InterPro" id="IPR002008">
    <property type="entry name" value="DNA_pol_X_beta-like"/>
</dbReference>
<feature type="domain" description="Helix-hairpin-helix DNA-binding motif class 1" evidence="23">
    <location>
        <begin position="53"/>
        <end position="72"/>
    </location>
</feature>
<dbReference type="Pfam" id="PF02811">
    <property type="entry name" value="PHP"/>
    <property type="match status" value="1"/>
</dbReference>
<dbReference type="InterPro" id="IPR002054">
    <property type="entry name" value="DNA-dir_DNA_pol_X"/>
</dbReference>
<dbReference type="GO" id="GO:0042578">
    <property type="term" value="F:phosphoric ester hydrolase activity"/>
    <property type="evidence" value="ECO:0007669"/>
    <property type="project" value="TreeGrafter"/>
</dbReference>
<dbReference type="InterPro" id="IPR029398">
    <property type="entry name" value="PolB_thumb"/>
</dbReference>
<feature type="domain" description="DNA-directed DNA polymerase X" evidence="25">
    <location>
        <begin position="2"/>
        <end position="326"/>
    </location>
</feature>
<dbReference type="Gene3D" id="1.10.150.20">
    <property type="entry name" value="5' to 3' exonuclease, C-terminal subdomain"/>
    <property type="match status" value="1"/>
</dbReference>
<dbReference type="GO" id="GO:0003677">
    <property type="term" value="F:DNA binding"/>
    <property type="evidence" value="ECO:0007669"/>
    <property type="project" value="InterPro"/>
</dbReference>
<evidence type="ECO:0000256" key="22">
    <source>
        <dbReference type="SAM" id="Coils"/>
    </source>
</evidence>
<keyword evidence="10" id="KW-0235">DNA replication</keyword>
<comment type="subcellular location">
    <subcellularLocation>
        <location evidence="2">Cytoplasm</location>
    </subcellularLocation>
</comment>
<dbReference type="KEGG" id="hut:Huta_2447"/>
<dbReference type="SUPFAM" id="SSF47802">
    <property type="entry name" value="DNA polymerase beta, N-terminal domain-like"/>
    <property type="match status" value="1"/>
</dbReference>
<dbReference type="eggNOG" id="arCOG00305">
    <property type="taxonomic scope" value="Archaea"/>
</dbReference>
<evidence type="ECO:0000256" key="14">
    <source>
        <dbReference type="ARBA" id="ARBA00023053"/>
    </source>
</evidence>
<comment type="catalytic activity">
    <reaction evidence="19">
        <text>a 5'-end 2'-deoxyribose-2'-deoxyribonucleotide-DNA = (2E,4S)-4-hydroxypenten-2-al-5-phosphate + a 5'-end 5'-phospho-2'-deoxyribonucleoside-DNA + H(+)</text>
        <dbReference type="Rhea" id="RHEA:76255"/>
        <dbReference type="Rhea" id="RHEA-COMP:13180"/>
        <dbReference type="Rhea" id="RHEA-COMP:18657"/>
        <dbReference type="ChEBI" id="CHEBI:15378"/>
        <dbReference type="ChEBI" id="CHEBI:136412"/>
        <dbReference type="ChEBI" id="CHEBI:195194"/>
        <dbReference type="ChEBI" id="CHEBI:195195"/>
    </reaction>
</comment>
<evidence type="ECO:0000256" key="18">
    <source>
        <dbReference type="ARBA" id="ARBA00044632"/>
    </source>
</evidence>
<dbReference type="Gene3D" id="3.20.20.140">
    <property type="entry name" value="Metal-dependent hydrolases"/>
    <property type="match status" value="1"/>
</dbReference>
<dbReference type="SMART" id="SM00481">
    <property type="entry name" value="POLIIIAc"/>
    <property type="match status" value="1"/>
</dbReference>
<dbReference type="SUPFAM" id="SSF81301">
    <property type="entry name" value="Nucleotidyltransferase"/>
    <property type="match status" value="1"/>
</dbReference>
<dbReference type="InterPro" id="IPR022311">
    <property type="entry name" value="PolX-like"/>
</dbReference>
<comment type="catalytic activity">
    <reaction evidence="18">
        <text>2'-deoxyribonucleotide-(2'-deoxyribose 5'-phosphate)-2'-deoxyribonucleotide-DNA = a 3'-end 2'-deoxyribonucleotide-(2,3-dehydro-2,3-deoxyribose 5'-phosphate)-DNA + a 5'-end 5'-phospho-2'-deoxyribonucleoside-DNA + H(+)</text>
        <dbReference type="Rhea" id="RHEA:66592"/>
        <dbReference type="Rhea" id="RHEA-COMP:13180"/>
        <dbReference type="Rhea" id="RHEA-COMP:16897"/>
        <dbReference type="Rhea" id="RHEA-COMP:17067"/>
        <dbReference type="ChEBI" id="CHEBI:15378"/>
        <dbReference type="ChEBI" id="CHEBI:136412"/>
        <dbReference type="ChEBI" id="CHEBI:157695"/>
        <dbReference type="ChEBI" id="CHEBI:167181"/>
        <dbReference type="EC" id="4.2.99.18"/>
    </reaction>
</comment>
<dbReference type="Gene3D" id="1.10.150.110">
    <property type="entry name" value="DNA polymerase beta, N-terminal domain-like"/>
    <property type="match status" value="1"/>
</dbReference>
<evidence type="ECO:0000256" key="7">
    <source>
        <dbReference type="ARBA" id="ARBA00022634"/>
    </source>
</evidence>
<keyword evidence="6" id="KW-0488">Methylation</keyword>
<dbReference type="GeneID" id="8384749"/>
<evidence type="ECO:0000256" key="17">
    <source>
        <dbReference type="ARBA" id="ARBA00035726"/>
    </source>
</evidence>
<dbReference type="GO" id="GO:0003887">
    <property type="term" value="F:DNA-directed DNA polymerase activity"/>
    <property type="evidence" value="ECO:0007669"/>
    <property type="project" value="UniProtKB-KW"/>
</dbReference>
<dbReference type="EC" id="2.7.7.7" evidence="3"/>
<dbReference type="NCBIfam" id="NF006375">
    <property type="entry name" value="PRK08609.1"/>
    <property type="match status" value="1"/>
</dbReference>
<dbReference type="InterPro" id="IPR047967">
    <property type="entry name" value="PolX_PHP"/>
</dbReference>
<dbReference type="PIRSF" id="PIRSF005047">
    <property type="entry name" value="UCP005047_YshC"/>
    <property type="match status" value="1"/>
</dbReference>
<keyword evidence="9" id="KW-0548">Nucleotidyltransferase</keyword>
<keyword evidence="14" id="KW-0915">Sodium</keyword>
<dbReference type="InterPro" id="IPR003141">
    <property type="entry name" value="Pol/His_phosphatase_N"/>
</dbReference>
<keyword evidence="11" id="KW-0227">DNA damage</keyword>
<dbReference type="Pfam" id="PF14520">
    <property type="entry name" value="HHH_5"/>
    <property type="match status" value="1"/>
</dbReference>
<evidence type="ECO:0000313" key="26">
    <source>
        <dbReference type="EMBL" id="ACV12613.1"/>
    </source>
</evidence>
<comment type="catalytic activity">
    <reaction evidence="21">
        <text>DNA(n) + a 2'-deoxyribonucleoside 5'-triphosphate = DNA(n+1) + diphosphate</text>
        <dbReference type="Rhea" id="RHEA:22508"/>
        <dbReference type="Rhea" id="RHEA-COMP:17339"/>
        <dbReference type="Rhea" id="RHEA-COMP:17340"/>
        <dbReference type="ChEBI" id="CHEBI:33019"/>
        <dbReference type="ChEBI" id="CHEBI:61560"/>
        <dbReference type="ChEBI" id="CHEBI:173112"/>
        <dbReference type="EC" id="2.7.7.7"/>
    </reaction>
</comment>
<dbReference type="InterPro" id="IPR037160">
    <property type="entry name" value="DNA_Pol_thumb_sf"/>
</dbReference>
<dbReference type="Pfam" id="PF14716">
    <property type="entry name" value="HHH_8"/>
    <property type="match status" value="1"/>
</dbReference>
<dbReference type="HOGENOM" id="CLU_017729_1_0_2"/>
<evidence type="ECO:0000256" key="12">
    <source>
        <dbReference type="ARBA" id="ARBA00022843"/>
    </source>
</evidence>
<dbReference type="InterPro" id="IPR050243">
    <property type="entry name" value="PHP_phosphatase"/>
</dbReference>
<dbReference type="Proteomes" id="UP000002071">
    <property type="component" value="Chromosome"/>
</dbReference>
<dbReference type="SUPFAM" id="SSF158702">
    <property type="entry name" value="Sec63 N-terminal domain-like"/>
    <property type="match status" value="1"/>
</dbReference>
<keyword evidence="8" id="KW-0808">Transferase</keyword>
<dbReference type="InterPro" id="IPR043519">
    <property type="entry name" value="NT_sf"/>
</dbReference>
<dbReference type="GO" id="GO:0008270">
    <property type="term" value="F:zinc ion binding"/>
    <property type="evidence" value="ECO:0007669"/>
    <property type="project" value="TreeGrafter"/>
</dbReference>
<dbReference type="GO" id="GO:0006281">
    <property type="term" value="P:DNA repair"/>
    <property type="evidence" value="ECO:0007669"/>
    <property type="project" value="UniProtKB-KW"/>
</dbReference>
<dbReference type="CDD" id="cd00141">
    <property type="entry name" value="NT_POLXc"/>
    <property type="match status" value="1"/>
</dbReference>
<accession>C7NMH4</accession>